<dbReference type="InterPro" id="IPR046347">
    <property type="entry name" value="bZIP_sf"/>
</dbReference>
<keyword evidence="3" id="KW-0539">Nucleus</keyword>
<keyword evidence="2" id="KW-0238">DNA-binding</keyword>
<organism evidence="5 6">
    <name type="scientific">Nepenthes gracilis</name>
    <name type="common">Slender pitcher plant</name>
    <dbReference type="NCBI Taxonomy" id="150966"/>
    <lineage>
        <taxon>Eukaryota</taxon>
        <taxon>Viridiplantae</taxon>
        <taxon>Streptophyta</taxon>
        <taxon>Embryophyta</taxon>
        <taxon>Tracheophyta</taxon>
        <taxon>Spermatophyta</taxon>
        <taxon>Magnoliopsida</taxon>
        <taxon>eudicotyledons</taxon>
        <taxon>Gunneridae</taxon>
        <taxon>Pentapetalae</taxon>
        <taxon>Caryophyllales</taxon>
        <taxon>Nepenthaceae</taxon>
        <taxon>Nepenthes</taxon>
    </lineage>
</organism>
<dbReference type="Gene3D" id="1.20.5.170">
    <property type="match status" value="1"/>
</dbReference>
<comment type="caution">
    <text evidence="5">The sequence shown here is derived from an EMBL/GenBank/DDBJ whole genome shotgun (WGS) entry which is preliminary data.</text>
</comment>
<dbReference type="SMART" id="SM00338">
    <property type="entry name" value="BRLZ"/>
    <property type="match status" value="1"/>
</dbReference>
<gene>
    <name evidence="5" type="ORF">Nepgr_012806</name>
</gene>
<dbReference type="InterPro" id="IPR004827">
    <property type="entry name" value="bZIP"/>
</dbReference>
<evidence type="ECO:0000259" key="4">
    <source>
        <dbReference type="PROSITE" id="PS50217"/>
    </source>
</evidence>
<proteinExistence type="predicted"/>
<evidence type="ECO:0000256" key="3">
    <source>
        <dbReference type="ARBA" id="ARBA00023242"/>
    </source>
</evidence>
<dbReference type="PANTHER" id="PTHR22952">
    <property type="entry name" value="CAMP-RESPONSE ELEMENT BINDING PROTEIN-RELATED"/>
    <property type="match status" value="1"/>
</dbReference>
<dbReference type="GO" id="GO:0003677">
    <property type="term" value="F:DNA binding"/>
    <property type="evidence" value="ECO:0007669"/>
    <property type="project" value="UniProtKB-KW"/>
</dbReference>
<protein>
    <recommendedName>
        <fullName evidence="4">BZIP domain-containing protein</fullName>
    </recommendedName>
</protein>
<dbReference type="Pfam" id="PF00170">
    <property type="entry name" value="bZIP_1"/>
    <property type="match status" value="1"/>
</dbReference>
<keyword evidence="6" id="KW-1185">Reference proteome</keyword>
<dbReference type="GO" id="GO:0005634">
    <property type="term" value="C:nucleus"/>
    <property type="evidence" value="ECO:0007669"/>
    <property type="project" value="UniProtKB-SubCell"/>
</dbReference>
<dbReference type="GO" id="GO:0045893">
    <property type="term" value="P:positive regulation of DNA-templated transcription"/>
    <property type="evidence" value="ECO:0007669"/>
    <property type="project" value="InterPro"/>
</dbReference>
<dbReference type="InterPro" id="IPR043452">
    <property type="entry name" value="BZIP46-like"/>
</dbReference>
<feature type="domain" description="BZIP" evidence="4">
    <location>
        <begin position="184"/>
        <end position="229"/>
    </location>
</feature>
<evidence type="ECO:0000256" key="2">
    <source>
        <dbReference type="ARBA" id="ARBA00023125"/>
    </source>
</evidence>
<dbReference type="Proteomes" id="UP001279734">
    <property type="component" value="Unassembled WGS sequence"/>
</dbReference>
<dbReference type="CDD" id="cd14707">
    <property type="entry name" value="bZIP_plant_BZIP46"/>
    <property type="match status" value="1"/>
</dbReference>
<dbReference type="FunFam" id="1.20.5.170:FF:000036">
    <property type="entry name" value="ABSCISIC ACID-INSENSITIVE 5-like protein 2"/>
    <property type="match status" value="1"/>
</dbReference>
<dbReference type="PROSITE" id="PS00036">
    <property type="entry name" value="BZIP_BASIC"/>
    <property type="match status" value="1"/>
</dbReference>
<accession>A0AAD3XNP6</accession>
<evidence type="ECO:0000256" key="1">
    <source>
        <dbReference type="ARBA" id="ARBA00004123"/>
    </source>
</evidence>
<comment type="subcellular location">
    <subcellularLocation>
        <location evidence="1">Nucleus</location>
    </subcellularLocation>
</comment>
<reference evidence="5" key="1">
    <citation type="submission" date="2023-05" db="EMBL/GenBank/DDBJ databases">
        <title>Nepenthes gracilis genome sequencing.</title>
        <authorList>
            <person name="Fukushima K."/>
        </authorList>
    </citation>
    <scope>NUCLEOTIDE SEQUENCE</scope>
    <source>
        <strain evidence="5">SING2019-196</strain>
    </source>
</reference>
<name>A0AAD3XNP6_NEPGR</name>
<dbReference type="GO" id="GO:0003700">
    <property type="term" value="F:DNA-binding transcription factor activity"/>
    <property type="evidence" value="ECO:0007669"/>
    <property type="project" value="InterPro"/>
</dbReference>
<sequence>MPHSIITFPARLPNLPHQNDGRRAGSGSFLIWVTALCLCPGFSGREMSADGNALGTAFTLDEVDNQLGHTQSHNMARGLSGKTVDEVWREIQLAEKVKNEDVAVKTEKRPTYGEMTLEEFLADKGAFTETSVSPVMALDAAVSVTPRNFSQQILLSPALSLSGLSDTLVPVRRRDTPDAMERSIERKLKRKIKNRESAARSRARKQAYHNELVGKVSRLEVENIMLKKEKELEEKFSDEQFNVPRYQLRRTTSASF</sequence>
<dbReference type="AlphaFoldDB" id="A0AAD3XNP6"/>
<dbReference type="PANTHER" id="PTHR22952:SF390">
    <property type="entry name" value="ABSCISIC ACID-INSENSITIVE 5-LIKE PROTEIN 2"/>
    <property type="match status" value="1"/>
</dbReference>
<dbReference type="PROSITE" id="PS50217">
    <property type="entry name" value="BZIP"/>
    <property type="match status" value="1"/>
</dbReference>
<evidence type="ECO:0000313" key="6">
    <source>
        <dbReference type="Proteomes" id="UP001279734"/>
    </source>
</evidence>
<dbReference type="SUPFAM" id="SSF57959">
    <property type="entry name" value="Leucine zipper domain"/>
    <property type="match status" value="1"/>
</dbReference>
<dbReference type="EMBL" id="BSYO01000010">
    <property type="protein sequence ID" value="GMH10965.1"/>
    <property type="molecule type" value="Genomic_DNA"/>
</dbReference>
<evidence type="ECO:0000313" key="5">
    <source>
        <dbReference type="EMBL" id="GMH10965.1"/>
    </source>
</evidence>